<keyword evidence="5" id="KW-0998">Cell outer membrane</keyword>
<gene>
    <name evidence="7" type="ORF">H8K52_13915</name>
</gene>
<feature type="chain" id="PRO_5046699951" evidence="6">
    <location>
        <begin position="21"/>
        <end position="287"/>
    </location>
</feature>
<evidence type="ECO:0000256" key="5">
    <source>
        <dbReference type="ARBA" id="ARBA00023237"/>
    </source>
</evidence>
<keyword evidence="3 6" id="KW-0732">Signal</keyword>
<name>A0ABR6X6R2_9BURK</name>
<feature type="signal peptide" evidence="6">
    <location>
        <begin position="1"/>
        <end position="20"/>
    </location>
</feature>
<dbReference type="Pfam" id="PF06629">
    <property type="entry name" value="MipA"/>
    <property type="match status" value="1"/>
</dbReference>
<protein>
    <submittedName>
        <fullName evidence="7">MipA/OmpV family protein</fullName>
    </submittedName>
</protein>
<accession>A0ABR6X6R2</accession>
<evidence type="ECO:0000313" key="8">
    <source>
        <dbReference type="Proteomes" id="UP000648257"/>
    </source>
</evidence>
<evidence type="ECO:0000256" key="2">
    <source>
        <dbReference type="ARBA" id="ARBA00005722"/>
    </source>
</evidence>
<keyword evidence="4" id="KW-0472">Membrane</keyword>
<reference evidence="7 8" key="1">
    <citation type="submission" date="2020-08" db="EMBL/GenBank/DDBJ databases">
        <title>Novel species isolated from subtropical streams in China.</title>
        <authorList>
            <person name="Lu H."/>
        </authorList>
    </citation>
    <scope>NUCLEOTIDE SEQUENCE [LARGE SCALE GENOMIC DNA]</scope>
    <source>
        <strain evidence="7 8">KACC 16656</strain>
    </source>
</reference>
<proteinExistence type="inferred from homology"/>
<keyword evidence="8" id="KW-1185">Reference proteome</keyword>
<comment type="similarity">
    <text evidence="2">Belongs to the MipA/OmpV family.</text>
</comment>
<evidence type="ECO:0000313" key="7">
    <source>
        <dbReference type="EMBL" id="MBC3808437.1"/>
    </source>
</evidence>
<dbReference type="PANTHER" id="PTHR38776">
    <property type="entry name" value="MLTA-INTERACTING PROTEIN-RELATED"/>
    <property type="match status" value="1"/>
</dbReference>
<dbReference type="InterPro" id="IPR010583">
    <property type="entry name" value="MipA"/>
</dbReference>
<evidence type="ECO:0000256" key="6">
    <source>
        <dbReference type="SAM" id="SignalP"/>
    </source>
</evidence>
<organism evidence="7 8">
    <name type="scientific">Undibacterium seohonense</name>
    <dbReference type="NCBI Taxonomy" id="1344950"/>
    <lineage>
        <taxon>Bacteria</taxon>
        <taxon>Pseudomonadati</taxon>
        <taxon>Pseudomonadota</taxon>
        <taxon>Betaproteobacteria</taxon>
        <taxon>Burkholderiales</taxon>
        <taxon>Oxalobacteraceae</taxon>
        <taxon>Undibacterium</taxon>
    </lineage>
</organism>
<dbReference type="RefSeq" id="WP_186923512.1">
    <property type="nucleotide sequence ID" value="NZ_JACOFW010000016.1"/>
</dbReference>
<comment type="caution">
    <text evidence="7">The sequence shown here is derived from an EMBL/GenBank/DDBJ whole genome shotgun (WGS) entry which is preliminary data.</text>
</comment>
<sequence>MNKIYTFLIAALTLSVTAHAQSPAQNLMPDGSHDMYLGIGVMSRPVYEGAEHKKANVIPVMQMQWSNGVFLAGMSAGWHLSNQFNHEFGPLISLEPNRTSSGLSNSIQTPANLQSSVVGPGLSDRSHSKASNKLLGLEDIRTRILYGGFYNYQLAENLRQTNTLLFGAGNNRQGLRLSSDLRYHVKDMFPHHQLTFGVGLTLVNQAYAQTYFGVSDIEAGRSVNEQFTTKAGVKDIHADIYWNWNLNSSWLITSKMNLSQLINSAGRSPLVERKTNFTVSSAIAYRF</sequence>
<comment type="subcellular location">
    <subcellularLocation>
        <location evidence="1">Cell outer membrane</location>
    </subcellularLocation>
</comment>
<dbReference type="Proteomes" id="UP000648257">
    <property type="component" value="Unassembled WGS sequence"/>
</dbReference>
<evidence type="ECO:0000256" key="4">
    <source>
        <dbReference type="ARBA" id="ARBA00023136"/>
    </source>
</evidence>
<dbReference type="PANTHER" id="PTHR38776:SF1">
    <property type="entry name" value="MLTA-INTERACTING PROTEIN-RELATED"/>
    <property type="match status" value="1"/>
</dbReference>
<dbReference type="EMBL" id="JACOFW010000016">
    <property type="protein sequence ID" value="MBC3808437.1"/>
    <property type="molecule type" value="Genomic_DNA"/>
</dbReference>
<evidence type="ECO:0000256" key="3">
    <source>
        <dbReference type="ARBA" id="ARBA00022729"/>
    </source>
</evidence>
<evidence type="ECO:0000256" key="1">
    <source>
        <dbReference type="ARBA" id="ARBA00004442"/>
    </source>
</evidence>